<comment type="caution">
    <text evidence="1">The sequence shown here is derived from an EMBL/GenBank/DDBJ whole genome shotgun (WGS) entry which is preliminary data.</text>
</comment>
<reference evidence="1" key="1">
    <citation type="submission" date="2022-11" db="EMBL/GenBank/DDBJ databases">
        <authorList>
            <person name="Petersen C."/>
        </authorList>
    </citation>
    <scope>NUCLEOTIDE SEQUENCE</scope>
    <source>
        <strain evidence="1">IBT 16849</strain>
    </source>
</reference>
<proteinExistence type="predicted"/>
<organism evidence="1 2">
    <name type="scientific">Penicillium cf. griseofulvum</name>
    <dbReference type="NCBI Taxonomy" id="2972120"/>
    <lineage>
        <taxon>Eukaryota</taxon>
        <taxon>Fungi</taxon>
        <taxon>Dikarya</taxon>
        <taxon>Ascomycota</taxon>
        <taxon>Pezizomycotina</taxon>
        <taxon>Eurotiomycetes</taxon>
        <taxon>Eurotiomycetidae</taxon>
        <taxon>Eurotiales</taxon>
        <taxon>Aspergillaceae</taxon>
        <taxon>Penicillium</taxon>
    </lineage>
</organism>
<dbReference type="Proteomes" id="UP001150879">
    <property type="component" value="Unassembled WGS sequence"/>
</dbReference>
<sequence>MALRERTTTREAGRRWMSQQAAHIQSTLDLIAAGCSFPNLSTARELDEQLDMLLNEVYLLVVDQEEDEAQFSTSFVESRATVRG</sequence>
<gene>
    <name evidence="1" type="ORF">N7472_001041</name>
</gene>
<dbReference type="AlphaFoldDB" id="A0A9W9T651"/>
<protein>
    <submittedName>
        <fullName evidence="1">Uncharacterized protein</fullName>
    </submittedName>
</protein>
<dbReference type="EMBL" id="JAPQKP010000001">
    <property type="protein sequence ID" value="KAJ5210902.1"/>
    <property type="molecule type" value="Genomic_DNA"/>
</dbReference>
<dbReference type="OrthoDB" id="4363211at2759"/>
<keyword evidence="2" id="KW-1185">Reference proteome</keyword>
<evidence type="ECO:0000313" key="1">
    <source>
        <dbReference type="EMBL" id="KAJ5210902.1"/>
    </source>
</evidence>
<name>A0A9W9T651_9EURO</name>
<reference evidence="1" key="2">
    <citation type="journal article" date="2023" name="IMA Fungus">
        <title>Comparative genomic study of the Penicillium genus elucidates a diverse pangenome and 15 lateral gene transfer events.</title>
        <authorList>
            <person name="Petersen C."/>
            <person name="Sorensen T."/>
            <person name="Nielsen M.R."/>
            <person name="Sondergaard T.E."/>
            <person name="Sorensen J.L."/>
            <person name="Fitzpatrick D.A."/>
            <person name="Frisvad J.C."/>
            <person name="Nielsen K.L."/>
        </authorList>
    </citation>
    <scope>NUCLEOTIDE SEQUENCE</scope>
    <source>
        <strain evidence="1">IBT 16849</strain>
    </source>
</reference>
<accession>A0A9W9T651</accession>
<evidence type="ECO:0000313" key="2">
    <source>
        <dbReference type="Proteomes" id="UP001150879"/>
    </source>
</evidence>